<reference evidence="1" key="1">
    <citation type="submission" date="2024-06" db="EMBL/GenBank/DDBJ databases">
        <title>Diversity, functionality, and evolutionary history of bacterial symbionts in false click beetles (Coleoptera, Throscidae).</title>
        <authorList>
            <person name="Wierz J.C."/>
            <person name="Malm H."/>
            <person name="Kaltenpoth M."/>
            <person name="Engl T."/>
        </authorList>
    </citation>
    <scope>NUCLEOTIDE SEQUENCE</scope>
    <source>
        <strain evidence="1">Tder</strain>
    </source>
</reference>
<evidence type="ECO:0008006" key="2">
    <source>
        <dbReference type="Google" id="ProtNLM"/>
    </source>
</evidence>
<dbReference type="Gene3D" id="3.90.1100.10">
    <property type="match status" value="1"/>
</dbReference>
<sequence length="164" mass="19947">MKKLIKLSNESYVKCPNLLFIQTDQFKKFLTLSYKKRKKVKLYSLLRKIFPIKNKNKTIYIKYIDYFINKPKYNIDECIKNNYTYDIDIKVLLNLYSKKYNINQNKIIYLTKCPYMTKYGSFIFNGSERVIVNQLYRANNIFFYKTRINNKKIYIVKIIPQYGI</sequence>
<dbReference type="AlphaFoldDB" id="A0AAU7QU33"/>
<protein>
    <recommendedName>
        <fullName evidence="2">DNA-directed RNA polymerase</fullName>
    </recommendedName>
</protein>
<evidence type="ECO:0000313" key="1">
    <source>
        <dbReference type="EMBL" id="XBT18585.1"/>
    </source>
</evidence>
<dbReference type="EMBL" id="CP157895">
    <property type="protein sequence ID" value="XBT18585.1"/>
    <property type="molecule type" value="Genomic_DNA"/>
</dbReference>
<gene>
    <name evidence="1" type="ORF">ABNO82_00590</name>
</gene>
<organism evidence="1">
    <name type="scientific">Candidatus Shikimatogenerans sp. Tder</name>
    <dbReference type="NCBI Taxonomy" id="3158566"/>
    <lineage>
        <taxon>Bacteria</taxon>
        <taxon>Pseudomonadati</taxon>
        <taxon>Bacteroidota</taxon>
        <taxon>Flavobacteriia</taxon>
        <taxon>Flavobacteriales</taxon>
        <taxon>Candidatus Shikimatogenerans</taxon>
    </lineage>
</organism>
<name>A0AAU7QU33_9FLAO</name>
<accession>A0AAU7QU33</accession>
<dbReference type="SUPFAM" id="SSF64484">
    <property type="entry name" value="beta and beta-prime subunits of DNA dependent RNA-polymerase"/>
    <property type="match status" value="1"/>
</dbReference>
<proteinExistence type="predicted"/>